<feature type="region of interest" description="Disordered" evidence="6">
    <location>
        <begin position="194"/>
        <end position="314"/>
    </location>
</feature>
<feature type="compositionally biased region" description="Acidic residues" evidence="6">
    <location>
        <begin position="242"/>
        <end position="252"/>
    </location>
</feature>
<keyword evidence="4" id="KW-0539">Nucleus</keyword>
<comment type="similarity">
    <text evidence="2">Belongs to the CDC45 family.</text>
</comment>
<feature type="region of interest" description="Disordered" evidence="6">
    <location>
        <begin position="736"/>
        <end position="817"/>
    </location>
</feature>
<dbReference type="Pfam" id="PF02724">
    <property type="entry name" value="CDC45"/>
    <property type="match status" value="1"/>
</dbReference>
<dbReference type="Proteomes" id="UP000799437">
    <property type="component" value="Unassembled WGS sequence"/>
</dbReference>
<gene>
    <name evidence="7" type="ORF">EJ05DRAFT_529582</name>
</gene>
<feature type="compositionally biased region" description="Low complexity" evidence="6">
    <location>
        <begin position="288"/>
        <end position="304"/>
    </location>
</feature>
<evidence type="ECO:0000256" key="1">
    <source>
        <dbReference type="ARBA" id="ARBA00004123"/>
    </source>
</evidence>
<organism evidence="7 8">
    <name type="scientific">Pseudovirgaria hyperparasitica</name>
    <dbReference type="NCBI Taxonomy" id="470096"/>
    <lineage>
        <taxon>Eukaryota</taxon>
        <taxon>Fungi</taxon>
        <taxon>Dikarya</taxon>
        <taxon>Ascomycota</taxon>
        <taxon>Pezizomycotina</taxon>
        <taxon>Dothideomycetes</taxon>
        <taxon>Dothideomycetes incertae sedis</taxon>
        <taxon>Acrospermales</taxon>
        <taxon>Acrospermaceae</taxon>
        <taxon>Pseudovirgaria</taxon>
    </lineage>
</organism>
<evidence type="ECO:0000256" key="3">
    <source>
        <dbReference type="ARBA" id="ARBA00022705"/>
    </source>
</evidence>
<feature type="compositionally biased region" description="Acidic residues" evidence="6">
    <location>
        <begin position="780"/>
        <end position="808"/>
    </location>
</feature>
<dbReference type="GO" id="GO:0000727">
    <property type="term" value="P:double-strand break repair via break-induced replication"/>
    <property type="evidence" value="ECO:0007669"/>
    <property type="project" value="TreeGrafter"/>
</dbReference>
<dbReference type="GO" id="GO:0003682">
    <property type="term" value="F:chromatin binding"/>
    <property type="evidence" value="ECO:0007669"/>
    <property type="project" value="TreeGrafter"/>
</dbReference>
<evidence type="ECO:0000256" key="6">
    <source>
        <dbReference type="SAM" id="MobiDB-lite"/>
    </source>
</evidence>
<feature type="region of interest" description="Disordered" evidence="6">
    <location>
        <begin position="585"/>
        <end position="611"/>
    </location>
</feature>
<dbReference type="PANTHER" id="PTHR10507">
    <property type="entry name" value="CDC45-RELATED PROTEIN"/>
    <property type="match status" value="1"/>
</dbReference>
<accession>A0A6A6W720</accession>
<evidence type="ECO:0000313" key="8">
    <source>
        <dbReference type="Proteomes" id="UP000799437"/>
    </source>
</evidence>
<dbReference type="InterPro" id="IPR003874">
    <property type="entry name" value="CDC45"/>
</dbReference>
<evidence type="ECO:0000256" key="2">
    <source>
        <dbReference type="ARBA" id="ARBA00010727"/>
    </source>
</evidence>
<dbReference type="PANTHER" id="PTHR10507:SF0">
    <property type="entry name" value="CELL DIVISION CONTROL PROTEIN 45 HOMOLOG"/>
    <property type="match status" value="1"/>
</dbReference>
<dbReference type="GO" id="GO:0003688">
    <property type="term" value="F:DNA replication origin binding"/>
    <property type="evidence" value="ECO:0007669"/>
    <property type="project" value="TreeGrafter"/>
</dbReference>
<keyword evidence="5" id="KW-0131">Cell cycle</keyword>
<dbReference type="GeneID" id="54489990"/>
<proteinExistence type="inferred from homology"/>
<feature type="compositionally biased region" description="Pro residues" evidence="6">
    <location>
        <begin position="595"/>
        <end position="604"/>
    </location>
</feature>
<dbReference type="EMBL" id="ML996573">
    <property type="protein sequence ID" value="KAF2757760.1"/>
    <property type="molecule type" value="Genomic_DNA"/>
</dbReference>
<keyword evidence="8" id="KW-1185">Reference proteome</keyword>
<dbReference type="GO" id="GO:0006270">
    <property type="term" value="P:DNA replication initiation"/>
    <property type="evidence" value="ECO:0007669"/>
    <property type="project" value="InterPro"/>
</dbReference>
<keyword evidence="3" id="KW-0235">DNA replication</keyword>
<name>A0A6A6W720_9PEZI</name>
<evidence type="ECO:0000256" key="4">
    <source>
        <dbReference type="ARBA" id="ARBA00023242"/>
    </source>
</evidence>
<comment type="subcellular location">
    <subcellularLocation>
        <location evidence="1">Nucleus</location>
    </subcellularLocation>
</comment>
<dbReference type="GO" id="GO:0031261">
    <property type="term" value="C:DNA replication preinitiation complex"/>
    <property type="evidence" value="ECO:0007669"/>
    <property type="project" value="TreeGrafter"/>
</dbReference>
<dbReference type="GO" id="GO:0003697">
    <property type="term" value="F:single-stranded DNA binding"/>
    <property type="evidence" value="ECO:0007669"/>
    <property type="project" value="TreeGrafter"/>
</dbReference>
<protein>
    <submittedName>
        <fullName evidence="7">CDC45-like protein</fullName>
    </submittedName>
</protein>
<dbReference type="RefSeq" id="XP_033600211.1">
    <property type="nucleotide sequence ID" value="XM_033748936.1"/>
</dbReference>
<dbReference type="AlphaFoldDB" id="A0A6A6W720"/>
<sequence length="882" mass="97767">MYLPRDSISTLYLHLKKTNNSLSSPVLILVALEPDALCACRILISLLKRDYISHKIKPIAGYGDLARVGTELVRPMRTTEGGSGGVVVCLGVGGLVDLENVLRLEVDEKGEGGMAGVELWVFDSRRPYNLTNIFGGQAQVAAQDGQLVSRERGVVNGRVSDRYIPGNGGIFVYDDGDIDEELKREQDAYCALAEMPEVDEDEFNDSDSESSEDGDEDEGGREPVDTTGLPPSGQKRKTSSDREEDSEEDDQDDRPRRRRRSNSSASIDSTGERPRRHGLISMAGQTDNSSNISREPSISRSSSPAIHGPRQPSARTLRKRLLRMRRRHESVLEQYYALGTSYSEPVSSMMYSLAEKLGREDNDLLWNAVVGASSLELYGRTQNGIGLNPVSSSGRWSGWNGDRGERIRHALRDEVNRLNPLDSKEFIQETTVGEAYGVIPTTGRSPTDTSIRLSPEPKFLLIRHWSLYDSMLHSPFLSTRLRIWNDNGRRRLHKFLAKMGISLAQCKQNYQHMDMQVKRSLRKKLLEQAPVYGLEGLVPPEESRIPKEGWGFVRCWGWKACLSALDVGTIIGAILEVGDASTRTVATASSNDPSDPAPSQPPPTTEESDLAHQEHVTARFFTAYDALADIKLLTQHIPTAQSLHRAILRTGTSLLEKRQVLHLNAFRVAVVKEGPDVPLFAHPGALIKLALWIAEALVEQEGKKARDGNGELVLAALDETRDVYVIVGLGGGGGARFDPDRARRREEAKKAREEKRSKRRAERAKEKEARRLRRLANGMDSDDDEDEEEEDATESEGSSDSDSDDSDNDDTRKAARRAHGKNRFGIAFSEVADATGARVRLDHFEHCVVEVKRDDYKGFLEALSEKAVVGGMRVRGGRGSGY</sequence>
<evidence type="ECO:0000256" key="5">
    <source>
        <dbReference type="ARBA" id="ARBA00023306"/>
    </source>
</evidence>
<evidence type="ECO:0000313" key="7">
    <source>
        <dbReference type="EMBL" id="KAF2757760.1"/>
    </source>
</evidence>
<feature type="compositionally biased region" description="Basic and acidic residues" evidence="6">
    <location>
        <begin position="737"/>
        <end position="756"/>
    </location>
</feature>
<dbReference type="OrthoDB" id="10258882at2759"/>
<feature type="compositionally biased region" description="Acidic residues" evidence="6">
    <location>
        <begin position="196"/>
        <end position="219"/>
    </location>
</feature>
<reference evidence="7" key="1">
    <citation type="journal article" date="2020" name="Stud. Mycol.">
        <title>101 Dothideomycetes genomes: a test case for predicting lifestyles and emergence of pathogens.</title>
        <authorList>
            <person name="Haridas S."/>
            <person name="Albert R."/>
            <person name="Binder M."/>
            <person name="Bloem J."/>
            <person name="Labutti K."/>
            <person name="Salamov A."/>
            <person name="Andreopoulos B."/>
            <person name="Baker S."/>
            <person name="Barry K."/>
            <person name="Bills G."/>
            <person name="Bluhm B."/>
            <person name="Cannon C."/>
            <person name="Castanera R."/>
            <person name="Culley D."/>
            <person name="Daum C."/>
            <person name="Ezra D."/>
            <person name="Gonzalez J."/>
            <person name="Henrissat B."/>
            <person name="Kuo A."/>
            <person name="Liang C."/>
            <person name="Lipzen A."/>
            <person name="Lutzoni F."/>
            <person name="Magnuson J."/>
            <person name="Mondo S."/>
            <person name="Nolan M."/>
            <person name="Ohm R."/>
            <person name="Pangilinan J."/>
            <person name="Park H.-J."/>
            <person name="Ramirez L."/>
            <person name="Alfaro M."/>
            <person name="Sun H."/>
            <person name="Tritt A."/>
            <person name="Yoshinaga Y."/>
            <person name="Zwiers L.-H."/>
            <person name="Turgeon B."/>
            <person name="Goodwin S."/>
            <person name="Spatafora J."/>
            <person name="Crous P."/>
            <person name="Grigoriev I."/>
        </authorList>
    </citation>
    <scope>NUCLEOTIDE SEQUENCE</scope>
    <source>
        <strain evidence="7">CBS 121739</strain>
    </source>
</reference>
<dbReference type="GO" id="GO:1902977">
    <property type="term" value="P:mitotic DNA replication preinitiation complex assembly"/>
    <property type="evidence" value="ECO:0007669"/>
    <property type="project" value="TreeGrafter"/>
</dbReference>